<reference evidence="6 7" key="1">
    <citation type="submission" date="2022-06" db="EMBL/GenBank/DDBJ databases">
        <title>Genomic Encyclopedia of Archaeal and Bacterial Type Strains, Phase II (KMG-II): from individual species to whole genera.</title>
        <authorList>
            <person name="Goeker M."/>
        </authorList>
    </citation>
    <scope>NUCLEOTIDE SEQUENCE [LARGE SCALE GENOMIC DNA]</scope>
    <source>
        <strain evidence="6 7">DSM 44693</strain>
    </source>
</reference>
<evidence type="ECO:0000256" key="4">
    <source>
        <dbReference type="PROSITE-ProRule" id="PRU00335"/>
    </source>
</evidence>
<keyword evidence="2 4" id="KW-0238">DNA-binding</keyword>
<dbReference type="InterPro" id="IPR009057">
    <property type="entry name" value="Homeodomain-like_sf"/>
</dbReference>
<name>A0ABT1HCQ1_9NOCA</name>
<dbReference type="SUPFAM" id="SSF48498">
    <property type="entry name" value="Tetracyclin repressor-like, C-terminal domain"/>
    <property type="match status" value="1"/>
</dbReference>
<evidence type="ECO:0000313" key="7">
    <source>
        <dbReference type="Proteomes" id="UP001206895"/>
    </source>
</evidence>
<feature type="domain" description="HTH tetR-type" evidence="5">
    <location>
        <begin position="19"/>
        <end position="79"/>
    </location>
</feature>
<organism evidence="6 7">
    <name type="scientific">Williamsia maris</name>
    <dbReference type="NCBI Taxonomy" id="72806"/>
    <lineage>
        <taxon>Bacteria</taxon>
        <taxon>Bacillati</taxon>
        <taxon>Actinomycetota</taxon>
        <taxon>Actinomycetes</taxon>
        <taxon>Mycobacteriales</taxon>
        <taxon>Nocardiaceae</taxon>
        <taxon>Williamsia</taxon>
    </lineage>
</organism>
<protein>
    <submittedName>
        <fullName evidence="6">Transcriptional regulator, TetR family</fullName>
    </submittedName>
</protein>
<dbReference type="Gene3D" id="1.10.357.10">
    <property type="entry name" value="Tetracycline Repressor, domain 2"/>
    <property type="match status" value="1"/>
</dbReference>
<keyword evidence="7" id="KW-1185">Reference proteome</keyword>
<feature type="DNA-binding region" description="H-T-H motif" evidence="4">
    <location>
        <begin position="42"/>
        <end position="61"/>
    </location>
</feature>
<keyword evidence="3" id="KW-0804">Transcription</keyword>
<dbReference type="PANTHER" id="PTHR30055:SF234">
    <property type="entry name" value="HTH-TYPE TRANSCRIPTIONAL REGULATOR BETI"/>
    <property type="match status" value="1"/>
</dbReference>
<keyword evidence="1" id="KW-0805">Transcription regulation</keyword>
<evidence type="ECO:0000259" key="5">
    <source>
        <dbReference type="PROSITE" id="PS50977"/>
    </source>
</evidence>
<sequence>MTPEDTGEPVESGSPDRKGSIRERILATAVELFGELGYTETTMERIAVEAQVARATVFNHFPQKELLLGEVARSLHTSFGDLLRKDTDPALPLRNRILDAQERWSLAYARDVDAALPLVRAWVYAGGPLLAVPDSTAEVLTEMIAEAQDDGSLPRAGSPASLGQAMNDALTGAMIRWTKQEEPTAESLRDVMLAAVHAIKLE</sequence>
<dbReference type="RefSeq" id="WP_253661065.1">
    <property type="nucleotide sequence ID" value="NZ_BAAAJQ010000001.1"/>
</dbReference>
<proteinExistence type="predicted"/>
<comment type="caution">
    <text evidence="6">The sequence shown here is derived from an EMBL/GenBank/DDBJ whole genome shotgun (WGS) entry which is preliminary data.</text>
</comment>
<dbReference type="EMBL" id="JAMTCJ010000002">
    <property type="protein sequence ID" value="MCP2176039.1"/>
    <property type="molecule type" value="Genomic_DNA"/>
</dbReference>
<dbReference type="Pfam" id="PF00440">
    <property type="entry name" value="TetR_N"/>
    <property type="match status" value="1"/>
</dbReference>
<dbReference type="Proteomes" id="UP001206895">
    <property type="component" value="Unassembled WGS sequence"/>
</dbReference>
<gene>
    <name evidence="6" type="ORF">LX13_001858</name>
</gene>
<evidence type="ECO:0000313" key="6">
    <source>
        <dbReference type="EMBL" id="MCP2176039.1"/>
    </source>
</evidence>
<dbReference type="InterPro" id="IPR050109">
    <property type="entry name" value="HTH-type_TetR-like_transc_reg"/>
</dbReference>
<evidence type="ECO:0000256" key="3">
    <source>
        <dbReference type="ARBA" id="ARBA00023163"/>
    </source>
</evidence>
<dbReference type="InterPro" id="IPR036271">
    <property type="entry name" value="Tet_transcr_reg_TetR-rel_C_sf"/>
</dbReference>
<dbReference type="SUPFAM" id="SSF46689">
    <property type="entry name" value="Homeodomain-like"/>
    <property type="match status" value="1"/>
</dbReference>
<evidence type="ECO:0000256" key="1">
    <source>
        <dbReference type="ARBA" id="ARBA00023015"/>
    </source>
</evidence>
<dbReference type="PROSITE" id="PS50977">
    <property type="entry name" value="HTH_TETR_2"/>
    <property type="match status" value="1"/>
</dbReference>
<evidence type="ECO:0000256" key="2">
    <source>
        <dbReference type="ARBA" id="ARBA00023125"/>
    </source>
</evidence>
<accession>A0ABT1HCQ1</accession>
<dbReference type="PANTHER" id="PTHR30055">
    <property type="entry name" value="HTH-TYPE TRANSCRIPTIONAL REGULATOR RUTR"/>
    <property type="match status" value="1"/>
</dbReference>
<dbReference type="PRINTS" id="PR00455">
    <property type="entry name" value="HTHTETR"/>
</dbReference>
<dbReference type="InterPro" id="IPR001647">
    <property type="entry name" value="HTH_TetR"/>
</dbReference>